<sequence length="253" mass="28098">MLGPLNQFSLLVSDPRGWLEFNPETLSVPAQDGGGGQTGLEISYVTGRINGTPVGDDSSGWGGSVLGSIPLEWKMIKIEDVQNQNLAETKIFNSHQLITMEDLIRIRHNYYYKAEVGKKTPLAFPRQEYNELLEVKKISVDSAKDSIEVDQVRIAEHRSKSSGIKGLKRTRSFSHALSPPIEATKDDLSTSPFHAGFHGDTIHFDPFVPSDTRLEPTFEKSASPFAVFGRSRELVLAVRHQLCIINSLSKFIC</sequence>
<protein>
    <submittedName>
        <fullName evidence="1">Uncharacterized protein</fullName>
    </submittedName>
</protein>
<proteinExistence type="predicted"/>
<keyword evidence="2" id="KW-1185">Reference proteome</keyword>
<dbReference type="AlphaFoldDB" id="A0A154NZF4"/>
<dbReference type="EMBL" id="KQ434783">
    <property type="protein sequence ID" value="KZC04962.1"/>
    <property type="molecule type" value="Genomic_DNA"/>
</dbReference>
<reference evidence="1 2" key="1">
    <citation type="submission" date="2015-07" db="EMBL/GenBank/DDBJ databases">
        <title>The genome of Dufourea novaeangliae.</title>
        <authorList>
            <person name="Pan H."/>
            <person name="Kapheim K."/>
        </authorList>
    </citation>
    <scope>NUCLEOTIDE SEQUENCE [LARGE SCALE GENOMIC DNA]</scope>
    <source>
        <strain evidence="1">0120121106</strain>
        <tissue evidence="1">Whole body</tissue>
    </source>
</reference>
<accession>A0A154NZF4</accession>
<gene>
    <name evidence="1" type="ORF">WN55_09761</name>
</gene>
<name>A0A154NZF4_DUFNO</name>
<dbReference type="Proteomes" id="UP000076502">
    <property type="component" value="Unassembled WGS sequence"/>
</dbReference>
<evidence type="ECO:0000313" key="1">
    <source>
        <dbReference type="EMBL" id="KZC04962.1"/>
    </source>
</evidence>
<evidence type="ECO:0000313" key="2">
    <source>
        <dbReference type="Proteomes" id="UP000076502"/>
    </source>
</evidence>
<organism evidence="1 2">
    <name type="scientific">Dufourea novaeangliae</name>
    <name type="common">Sweat bee</name>
    <dbReference type="NCBI Taxonomy" id="178035"/>
    <lineage>
        <taxon>Eukaryota</taxon>
        <taxon>Metazoa</taxon>
        <taxon>Ecdysozoa</taxon>
        <taxon>Arthropoda</taxon>
        <taxon>Hexapoda</taxon>
        <taxon>Insecta</taxon>
        <taxon>Pterygota</taxon>
        <taxon>Neoptera</taxon>
        <taxon>Endopterygota</taxon>
        <taxon>Hymenoptera</taxon>
        <taxon>Apocrita</taxon>
        <taxon>Aculeata</taxon>
        <taxon>Apoidea</taxon>
        <taxon>Anthophila</taxon>
        <taxon>Halictidae</taxon>
        <taxon>Rophitinae</taxon>
        <taxon>Dufourea</taxon>
    </lineage>
</organism>